<evidence type="ECO:0000256" key="2">
    <source>
        <dbReference type="SAM" id="Phobius"/>
    </source>
</evidence>
<feature type="compositionally biased region" description="Polar residues" evidence="1">
    <location>
        <begin position="10"/>
        <end position="22"/>
    </location>
</feature>
<feature type="transmembrane region" description="Helical" evidence="2">
    <location>
        <begin position="82"/>
        <end position="105"/>
    </location>
</feature>
<keyword evidence="2" id="KW-0812">Transmembrane</keyword>
<evidence type="ECO:0000256" key="1">
    <source>
        <dbReference type="SAM" id="MobiDB-lite"/>
    </source>
</evidence>
<evidence type="ECO:0000313" key="3">
    <source>
        <dbReference type="EMBL" id="TGN63047.1"/>
    </source>
</evidence>
<sequence length="268" mass="28601">MPIHNPSGEVMSTITATGPTEVSPSALQRPRLRRLTRVAGVLYLTIFVIYPLATFVRSSLVVPGDAAATADNIRAQETFFRWGLAGEAAIVLVEVVLAGVLYTLLRPVSRSLSLAGALARVAEAVVMAAGCLVTGVFTMIAVSDNGYLAAFDADQRDALALFFQEANEHIVLIWGFFFALSLLLTGWLVHRSGFLPRITGILLALAGAGYLAQSFGTFLAPGLAGTWEFVVLVLAVPGELVFAVWLLVKGIDNDRWAAATARAQQSQL</sequence>
<keyword evidence="2" id="KW-0472">Membrane</keyword>
<organism evidence="3 4">
    <name type="scientific">Nocardioides eburneiflavus</name>
    <dbReference type="NCBI Taxonomy" id="2518372"/>
    <lineage>
        <taxon>Bacteria</taxon>
        <taxon>Bacillati</taxon>
        <taxon>Actinomycetota</taxon>
        <taxon>Actinomycetes</taxon>
        <taxon>Propionibacteriales</taxon>
        <taxon>Nocardioidaceae</taxon>
        <taxon>Nocardioides</taxon>
    </lineage>
</organism>
<feature type="transmembrane region" description="Helical" evidence="2">
    <location>
        <begin position="169"/>
        <end position="189"/>
    </location>
</feature>
<proteinExistence type="predicted"/>
<dbReference type="InterPro" id="IPR025495">
    <property type="entry name" value="DUF4386"/>
</dbReference>
<dbReference type="EMBL" id="SRRO01000001">
    <property type="protein sequence ID" value="TGN63047.1"/>
    <property type="molecule type" value="Genomic_DNA"/>
</dbReference>
<feature type="transmembrane region" description="Helical" evidence="2">
    <location>
        <begin position="117"/>
        <end position="142"/>
    </location>
</feature>
<dbReference type="Proteomes" id="UP000297496">
    <property type="component" value="Unassembled WGS sequence"/>
</dbReference>
<protein>
    <submittedName>
        <fullName evidence="3">DUF4386 domain-containing protein</fullName>
    </submittedName>
</protein>
<dbReference type="OrthoDB" id="4196772at2"/>
<gene>
    <name evidence="3" type="ORF">EXE59_03115</name>
</gene>
<feature type="transmembrane region" description="Helical" evidence="2">
    <location>
        <begin position="229"/>
        <end position="248"/>
    </location>
</feature>
<evidence type="ECO:0000313" key="4">
    <source>
        <dbReference type="Proteomes" id="UP000297496"/>
    </source>
</evidence>
<feature type="region of interest" description="Disordered" evidence="1">
    <location>
        <begin position="1"/>
        <end position="22"/>
    </location>
</feature>
<accession>A0A4Z1CEH3</accession>
<feature type="transmembrane region" description="Helical" evidence="2">
    <location>
        <begin position="35"/>
        <end position="53"/>
    </location>
</feature>
<name>A0A4Z1CEH3_9ACTN</name>
<dbReference type="AlphaFoldDB" id="A0A4Z1CEH3"/>
<dbReference type="Pfam" id="PF14329">
    <property type="entry name" value="DUF4386"/>
    <property type="match status" value="1"/>
</dbReference>
<feature type="transmembrane region" description="Helical" evidence="2">
    <location>
        <begin position="201"/>
        <end position="223"/>
    </location>
</feature>
<keyword evidence="2" id="KW-1133">Transmembrane helix</keyword>
<comment type="caution">
    <text evidence="3">The sequence shown here is derived from an EMBL/GenBank/DDBJ whole genome shotgun (WGS) entry which is preliminary data.</text>
</comment>
<keyword evidence="4" id="KW-1185">Reference proteome</keyword>
<reference evidence="3 4" key="1">
    <citation type="submission" date="2019-04" db="EMBL/GenBank/DDBJ databases">
        <title>Three New Species of Nocardioides, Nocardioides euryhalodurans sp. nov., Nocardioides seonyuensis sp. nov. and Nocardioides eburneoflavus sp. nov. Isolated from Soil.</title>
        <authorList>
            <person name="Roh S.G."/>
            <person name="Lee C."/>
            <person name="Kim M.-K."/>
            <person name="Kim S.B."/>
        </authorList>
    </citation>
    <scope>NUCLEOTIDE SEQUENCE [LARGE SCALE GENOMIC DNA]</scope>
    <source>
        <strain evidence="3 4">MMS17-SY213</strain>
    </source>
</reference>